<comment type="caution">
    <text evidence="2">The sequence shown here is derived from an EMBL/GenBank/DDBJ whole genome shotgun (WGS) entry which is preliminary data.</text>
</comment>
<gene>
    <name evidence="2" type="ORF">EVOR1521_LOCUS833</name>
</gene>
<reference evidence="2" key="1">
    <citation type="submission" date="2023-08" db="EMBL/GenBank/DDBJ databases">
        <authorList>
            <person name="Chen Y."/>
            <person name="Shah S."/>
            <person name="Dougan E. K."/>
            <person name="Thang M."/>
            <person name="Chan C."/>
        </authorList>
    </citation>
    <scope>NUCLEOTIDE SEQUENCE</scope>
</reference>
<feature type="compositionally biased region" description="Polar residues" evidence="1">
    <location>
        <begin position="37"/>
        <end position="49"/>
    </location>
</feature>
<evidence type="ECO:0000256" key="1">
    <source>
        <dbReference type="SAM" id="MobiDB-lite"/>
    </source>
</evidence>
<protein>
    <submittedName>
        <fullName evidence="2">Uncharacterized protein</fullName>
    </submittedName>
</protein>
<organism evidence="2 3">
    <name type="scientific">Effrenium voratum</name>
    <dbReference type="NCBI Taxonomy" id="2562239"/>
    <lineage>
        <taxon>Eukaryota</taxon>
        <taxon>Sar</taxon>
        <taxon>Alveolata</taxon>
        <taxon>Dinophyceae</taxon>
        <taxon>Suessiales</taxon>
        <taxon>Symbiodiniaceae</taxon>
        <taxon>Effrenium</taxon>
    </lineage>
</organism>
<sequence>MAPRLGIRRLEHASQTSVPHPAPSAARGSGPAGSVGTPRSSPIDSPCFQTKGSLESLAGQFVTPGASAFAMLAPSEAAPQVTPEMSRFRVGDRVRARVPMKISNEGRGYFNEGGGYGVPDHQRDFKKEKQERRELSPVIEGGSEGYVVGIITAGEWANRPKGWKGQPRPGVMVNWDEATYPLDVAEEMFLTEVEGESLSELHIRQRKKRWRRASDF</sequence>
<name>A0AA36HJ98_9DINO</name>
<keyword evidence="3" id="KW-1185">Reference proteome</keyword>
<dbReference type="EMBL" id="CAUJNA010000003">
    <property type="protein sequence ID" value="CAJ1370205.1"/>
    <property type="molecule type" value="Genomic_DNA"/>
</dbReference>
<dbReference type="Proteomes" id="UP001178507">
    <property type="component" value="Unassembled WGS sequence"/>
</dbReference>
<dbReference type="AlphaFoldDB" id="A0AA36HJ98"/>
<evidence type="ECO:0000313" key="3">
    <source>
        <dbReference type="Proteomes" id="UP001178507"/>
    </source>
</evidence>
<accession>A0AA36HJ98</accession>
<proteinExistence type="predicted"/>
<evidence type="ECO:0000313" key="2">
    <source>
        <dbReference type="EMBL" id="CAJ1370205.1"/>
    </source>
</evidence>
<feature type="compositionally biased region" description="Low complexity" evidence="1">
    <location>
        <begin position="23"/>
        <end position="34"/>
    </location>
</feature>
<feature type="region of interest" description="Disordered" evidence="1">
    <location>
        <begin position="1"/>
        <end position="49"/>
    </location>
</feature>